<protein>
    <submittedName>
        <fullName evidence="1">Uncharacterized protein</fullName>
    </submittedName>
</protein>
<name>A0A1M5MRG7_STRHI</name>
<organism evidence="1 2">
    <name type="scientific">Streptoalloteichus hindustanus</name>
    <dbReference type="NCBI Taxonomy" id="2017"/>
    <lineage>
        <taxon>Bacteria</taxon>
        <taxon>Bacillati</taxon>
        <taxon>Actinomycetota</taxon>
        <taxon>Actinomycetes</taxon>
        <taxon>Pseudonocardiales</taxon>
        <taxon>Pseudonocardiaceae</taxon>
        <taxon>Streptoalloteichus</taxon>
    </lineage>
</organism>
<gene>
    <name evidence="1" type="ORF">SAMN05444320_11418</name>
</gene>
<evidence type="ECO:0000313" key="1">
    <source>
        <dbReference type="EMBL" id="SHG79815.1"/>
    </source>
</evidence>
<dbReference type="AlphaFoldDB" id="A0A1M5MRG7"/>
<keyword evidence="2" id="KW-1185">Reference proteome</keyword>
<dbReference type="STRING" id="2017.SAMN05444320_11418"/>
<dbReference type="Proteomes" id="UP000184501">
    <property type="component" value="Unassembled WGS sequence"/>
</dbReference>
<proteinExistence type="predicted"/>
<accession>A0A1M5MRG7</accession>
<dbReference type="EMBL" id="FQVN01000014">
    <property type="protein sequence ID" value="SHG79815.1"/>
    <property type="molecule type" value="Genomic_DNA"/>
</dbReference>
<sequence>MIEFVSRLMRYVAPRRAVVRRRVRDRLPADPRAVLAYELRMRALRGGR</sequence>
<reference evidence="1 2" key="1">
    <citation type="submission" date="2016-11" db="EMBL/GenBank/DDBJ databases">
        <authorList>
            <person name="Jaros S."/>
            <person name="Januszkiewicz K."/>
            <person name="Wedrychowicz H."/>
        </authorList>
    </citation>
    <scope>NUCLEOTIDE SEQUENCE [LARGE SCALE GENOMIC DNA]</scope>
    <source>
        <strain evidence="1 2">DSM 44523</strain>
    </source>
</reference>
<evidence type="ECO:0000313" key="2">
    <source>
        <dbReference type="Proteomes" id="UP000184501"/>
    </source>
</evidence>